<sequence length="120" mass="12257">MLIVSTIVMIVSIVIWVVIDAGNRADKQAHQAVLDARLHPRATATSRRSVDLERLTEIARAAAAAANGRDTGGSTGGDMAGDGGAAYSGGGGGGAAYTEKLYFREGAGGGGALRKRMQQL</sequence>
<comment type="caution">
    <text evidence="2">The sequence shown here is derived from an EMBL/GenBank/DDBJ whole genome shotgun (WGS) entry which is preliminary data.</text>
</comment>
<keyword evidence="1" id="KW-0812">Transmembrane</keyword>
<reference evidence="2" key="1">
    <citation type="journal article" date="2020" name="bioRxiv">
        <title>Comparative genomics of Chlamydomonas.</title>
        <authorList>
            <person name="Craig R.J."/>
            <person name="Hasan A.R."/>
            <person name="Ness R.W."/>
            <person name="Keightley P.D."/>
        </authorList>
    </citation>
    <scope>NUCLEOTIDE SEQUENCE</scope>
    <source>
        <strain evidence="2">SAG 7.73</strain>
    </source>
</reference>
<dbReference type="Proteomes" id="UP000650467">
    <property type="component" value="Unassembled WGS sequence"/>
</dbReference>
<protein>
    <submittedName>
        <fullName evidence="2">Uncharacterized protein</fullName>
    </submittedName>
</protein>
<evidence type="ECO:0000313" key="2">
    <source>
        <dbReference type="EMBL" id="KAG2443882.1"/>
    </source>
</evidence>
<evidence type="ECO:0000256" key="1">
    <source>
        <dbReference type="SAM" id="Phobius"/>
    </source>
</evidence>
<dbReference type="OrthoDB" id="542617at2759"/>
<keyword evidence="1" id="KW-1133">Transmembrane helix</keyword>
<name>A0A835WAN6_CHLIN</name>
<accession>A0A835WAN6</accession>
<evidence type="ECO:0000313" key="3">
    <source>
        <dbReference type="Proteomes" id="UP000650467"/>
    </source>
</evidence>
<dbReference type="AlphaFoldDB" id="A0A835WAN6"/>
<gene>
    <name evidence="2" type="ORF">HXX76_002223</name>
</gene>
<feature type="transmembrane region" description="Helical" evidence="1">
    <location>
        <begin position="6"/>
        <end position="22"/>
    </location>
</feature>
<organism evidence="2 3">
    <name type="scientific">Chlamydomonas incerta</name>
    <dbReference type="NCBI Taxonomy" id="51695"/>
    <lineage>
        <taxon>Eukaryota</taxon>
        <taxon>Viridiplantae</taxon>
        <taxon>Chlorophyta</taxon>
        <taxon>core chlorophytes</taxon>
        <taxon>Chlorophyceae</taxon>
        <taxon>CS clade</taxon>
        <taxon>Chlamydomonadales</taxon>
        <taxon>Chlamydomonadaceae</taxon>
        <taxon>Chlamydomonas</taxon>
    </lineage>
</organism>
<keyword evidence="3" id="KW-1185">Reference proteome</keyword>
<proteinExistence type="predicted"/>
<dbReference type="EMBL" id="JAEHOC010000003">
    <property type="protein sequence ID" value="KAG2443882.1"/>
    <property type="molecule type" value="Genomic_DNA"/>
</dbReference>
<keyword evidence="1" id="KW-0472">Membrane</keyword>